<feature type="compositionally biased region" description="Polar residues" evidence="2">
    <location>
        <begin position="316"/>
        <end position="333"/>
    </location>
</feature>
<feature type="region of interest" description="Disordered" evidence="2">
    <location>
        <begin position="406"/>
        <end position="498"/>
    </location>
</feature>
<feature type="region of interest" description="Disordered" evidence="2">
    <location>
        <begin position="1"/>
        <end position="30"/>
    </location>
</feature>
<keyword evidence="1" id="KW-0175">Coiled coil</keyword>
<dbReference type="OrthoDB" id="10256460at2759"/>
<feature type="compositionally biased region" description="Low complexity" evidence="2">
    <location>
        <begin position="182"/>
        <end position="203"/>
    </location>
</feature>
<feature type="coiled-coil region" evidence="1">
    <location>
        <begin position="267"/>
        <end position="296"/>
    </location>
</feature>
<evidence type="ECO:0000256" key="1">
    <source>
        <dbReference type="SAM" id="Coils"/>
    </source>
</evidence>
<dbReference type="AlphaFoldDB" id="A0A4Z1SNT4"/>
<gene>
    <name evidence="3" type="ORF">GMRT_12456</name>
</gene>
<feature type="coiled-coil region" evidence="1">
    <location>
        <begin position="346"/>
        <end position="380"/>
    </location>
</feature>
<organism evidence="3 4">
    <name type="scientific">Giardia muris</name>
    <dbReference type="NCBI Taxonomy" id="5742"/>
    <lineage>
        <taxon>Eukaryota</taxon>
        <taxon>Metamonada</taxon>
        <taxon>Diplomonadida</taxon>
        <taxon>Hexamitidae</taxon>
        <taxon>Giardiinae</taxon>
        <taxon>Giardia</taxon>
    </lineage>
</organism>
<dbReference type="VEuPathDB" id="GiardiaDB:GMRT_12456"/>
<feature type="region of interest" description="Disordered" evidence="2">
    <location>
        <begin position="43"/>
        <end position="218"/>
    </location>
</feature>
<name>A0A4Z1SNT4_GIAMU</name>
<dbReference type="Proteomes" id="UP000315496">
    <property type="component" value="Chromosome 3"/>
</dbReference>
<evidence type="ECO:0000256" key="2">
    <source>
        <dbReference type="SAM" id="MobiDB-lite"/>
    </source>
</evidence>
<protein>
    <submittedName>
        <fullName evidence="3">Uncharacterized protein</fullName>
    </submittedName>
</protein>
<reference evidence="3 4" key="1">
    <citation type="submission" date="2019-05" db="EMBL/GenBank/DDBJ databases">
        <title>The compact genome of Giardia muris reveals important steps in the evolution of intestinal protozoan parasites.</title>
        <authorList>
            <person name="Xu F."/>
            <person name="Jimenez-Gonzalez A."/>
            <person name="Einarsson E."/>
            <person name="Astvaldsson A."/>
            <person name="Peirasmaki D."/>
            <person name="Eckmann L."/>
            <person name="Andersson J.O."/>
            <person name="Svard S.G."/>
            <person name="Jerlstrom-Hultqvist J."/>
        </authorList>
    </citation>
    <scope>NUCLEOTIDE SEQUENCE [LARGE SCALE GENOMIC DNA]</scope>
    <source>
        <strain evidence="3 4">Roberts-Thomson</strain>
    </source>
</reference>
<evidence type="ECO:0000313" key="4">
    <source>
        <dbReference type="Proteomes" id="UP000315496"/>
    </source>
</evidence>
<feature type="region of interest" description="Disordered" evidence="2">
    <location>
        <begin position="314"/>
        <end position="333"/>
    </location>
</feature>
<comment type="caution">
    <text evidence="3">The sequence shown here is derived from an EMBL/GenBank/DDBJ whole genome shotgun (WGS) entry which is preliminary data.</text>
</comment>
<accession>A0A4Z1SNT4</accession>
<keyword evidence="4" id="KW-1185">Reference proteome</keyword>
<sequence>MSAAISKARDARRAAHGATTFKPVQGQGKGATVVKAGGARIVAAQARPAPPPRTPAPRVGGAPGVNVVQQSHLSHLLQPKPLDPDEFGGAASLEELPPERTTAGVSARSADVLEAAGLKPPAVDVSQNRYDHQPPPPAAPPRTYEHPEPPNPQDNRYAEEKARLANPGGGLGIPGLGDRPTQQQQRYAMQAQPQPSSGAPGKPFAKKKPSEMTESEWNEYERLSAQRYKAQLLERAFGNREITAFERQEVDALLREDKDFRREYEIRMAAKREQDAERTRQERLEEQRRIDEYRQMEAEQAQMKLNKVAHARAGVSESSTPYNSAPGQSSVHVQGEIPSTTSASLIAELKDEITSLRGKLLQAEKDRVMSEQRIISLEKELFGEQTKSAIMQTTIDGLREELEALRGKKGSGTGTPQFLPPRPRHPGMENMPPSLPTQGGPEGTIPRPLSKDASANPSTPRNMSRASVSPKPIATGTGSTSDKVPGGRVGSSPAAKAPLNDVMAKAQSLLTKYGSSSSSGAVSRNLSTYDATHRNRICTVSSTLGGTDMLGPNIIEPSLLDNSLVGTVYLPTNGSVIPVETMTPRTIQQSQMAVRESFIPMVQDSSIQSFYGTQTIECEVDVLSMREHDDADAKVPSSILMDTSNLSSVIPTSLMPRPTGGGDDGSYRIYDVPEQSAEGSYTFDEYPTSPDTDNVSEECEGTRSLLARSSLPKEKFSAVEFVNSAITKPTPPALGSSGLRPARIGEMVQEQDGKIESLASLASRRATEFPAMDLDDGSLLEEEDSG</sequence>
<evidence type="ECO:0000313" key="3">
    <source>
        <dbReference type="EMBL" id="TNJ27474.1"/>
    </source>
</evidence>
<feature type="compositionally biased region" description="Polar residues" evidence="2">
    <location>
        <begin position="453"/>
        <end position="467"/>
    </location>
</feature>
<dbReference type="EMBL" id="VDLU01000003">
    <property type="protein sequence ID" value="TNJ27474.1"/>
    <property type="molecule type" value="Genomic_DNA"/>
</dbReference>
<feature type="compositionally biased region" description="Low complexity" evidence="2">
    <location>
        <begin position="56"/>
        <end position="68"/>
    </location>
</feature>
<proteinExistence type="predicted"/>